<evidence type="ECO:0000313" key="1">
    <source>
        <dbReference type="EMBL" id="QBY30621.1"/>
    </source>
</evidence>
<dbReference type="Gene3D" id="2.30.110.20">
    <property type="entry name" value="Hcp1-like"/>
    <property type="match status" value="1"/>
</dbReference>
<sequence>MSDIVYLTIAGEQQGAISDSCGTADSVGNRRQIGHENEIFVFSLTNIITSTGNGSQQHGLSFKKLIDKSTPLLSNAINNNEQLYMEFYFFRINPYGRWEKYYYLQLRGVFITSIRQLFSADDLDTETIVVNYEYILCKHLIANTEFDYLALPADYNRLFIPAKNGKANNALATLNSKSVGRLLAAGGIYNGNIEGFEETAKKLGGEAPDGYNQVMDNQGLLIAGASLMAGSMMGRMKFPAIEKMHYSGAKGPVSGRTFDPELAGGPIEYLTTEGAIIDSAGIATVEKHISRFEHDPANDVMIARLKRILKGEITAEQVDLNYFTHECREFQRYCNLGWEAGEPKGLEGYILWNNAHAATLADYRITDAELFHPEALINDFKN</sequence>
<protein>
    <submittedName>
        <fullName evidence="1">Type VI secretion system tube protein Hcp</fullName>
    </submittedName>
</protein>
<reference evidence="1" key="1">
    <citation type="submission" date="2019-03" db="EMBL/GenBank/DDBJ databases">
        <title>Complete genome sequence of enteropathogenic Citrobacter rodentium strain DBS100.</title>
        <authorList>
            <person name="Popov G."/>
            <person name="Fiebig A."/>
            <person name="Shideler S."/>
            <person name="Coombes B."/>
            <person name="Savchenko A."/>
        </authorList>
    </citation>
    <scope>NUCLEOTIDE SEQUENCE</scope>
    <source>
        <strain evidence="1">DBS100</strain>
    </source>
</reference>
<dbReference type="SUPFAM" id="SSF141452">
    <property type="entry name" value="Hcp1-like"/>
    <property type="match status" value="1"/>
</dbReference>
<accession>A0A482PIP1</accession>
<dbReference type="RefSeq" id="WP_012908281.1">
    <property type="nucleotide sequence ID" value="NZ_CAJTBI010000002.1"/>
</dbReference>
<dbReference type="PANTHER" id="PTHR34319">
    <property type="entry name" value="MAJOR EXPORTED PROTEIN"/>
    <property type="match status" value="1"/>
</dbReference>
<dbReference type="PANTHER" id="PTHR34319:SF7">
    <property type="entry name" value="HNH ENDONUCLEASE DOMAIN-CONTAINING PROTEIN"/>
    <property type="match status" value="1"/>
</dbReference>
<dbReference type="OMA" id="QIGHENE"/>
<dbReference type="InterPro" id="IPR008514">
    <property type="entry name" value="T6SS_Hcp"/>
</dbReference>
<name>A0A482PIP1_CITRO</name>
<dbReference type="NCBIfam" id="TIGR03344">
    <property type="entry name" value="VI_effect_Hcp1"/>
    <property type="match status" value="1"/>
</dbReference>
<organism evidence="1">
    <name type="scientific">Citrobacter rodentium</name>
    <dbReference type="NCBI Taxonomy" id="67825"/>
    <lineage>
        <taxon>Bacteria</taxon>
        <taxon>Pseudomonadati</taxon>
        <taxon>Pseudomonadota</taxon>
        <taxon>Gammaproteobacteria</taxon>
        <taxon>Enterobacterales</taxon>
        <taxon>Enterobacteriaceae</taxon>
        <taxon>Citrobacter</taxon>
    </lineage>
</organism>
<dbReference type="InterPro" id="IPR052947">
    <property type="entry name" value="T6SS_Hcp1_domain"/>
</dbReference>
<dbReference type="EMBL" id="CP038008">
    <property type="protein sequence ID" value="QBY30621.1"/>
    <property type="molecule type" value="Genomic_DNA"/>
</dbReference>
<dbReference type="Pfam" id="PF05638">
    <property type="entry name" value="T6SS_HCP"/>
    <property type="match status" value="1"/>
</dbReference>
<dbReference type="InterPro" id="IPR036624">
    <property type="entry name" value="Hcp1-lik_sf"/>
</dbReference>
<proteinExistence type="predicted"/>
<dbReference type="AlphaFoldDB" id="A0A482PIP1"/>
<gene>
    <name evidence="1" type="primary">hcp</name>
    <name evidence="1" type="ORF">E2R62_18495</name>
</gene>